<dbReference type="Proteomes" id="UP000224460">
    <property type="component" value="Unassembled WGS sequence"/>
</dbReference>
<name>A0AC61DER0_9FIRM</name>
<sequence>MVWEVFKIYEGFELLEERELREIESIGRVFKHVQSGARLVALENKDPHKVFSVSFKTPPSDDTGVAHILEHAVCCASEKYPLKDAFVAFEKGSLCTTFNACTYPDMTMYYGATLHERDLQHIIEVLMDLVFHPLIYKDDLFFKQEGWHYELDASHKRLEYSGVVYNEMLSEYSDPSAYLQRSIHRKLFPDTPYAYDSGGIPEKIVTLKEEDFLAFHQKYYQGANSYLYLYGNGDLLTQLKLLNETLRGVRSEPVEESRLWQVPFKTPQIDYTVYPSFYDEDEAYLAWSFVVGKAEDAQLRLGFEVLEHLLLKSAASPLTKALVGENPIGKSLEEGGYDTAKRQPTFSIILKGSDKKQVETFKKRIQKTLKTLVEEGIDRELLNASLHTIGFSLKEAEYAYEAKGVLYGEMVLNSALYEGEPFGHLAYEESFDKLKDLVDKGYFEFLIQTYFLENPHQLLTVLTPSKKEAKALQKRKRKALYHKRKTLLPSELQAICKLKERLEEEPLEEVRGLLPCLKKEDLEKEVPSFTFQQENWGQTPVIYETAGIQGIVYVHLLFNTTYVQEEDLPYVGLLTQLLTYVGTTTLSAEALENRINSLTGGINCSLNTYTKGYLKSPQTPYLKISGKVEKEVLEDFANLMLQIVTATIFKEKNKIKEMIRFVHYEMKRSFESAPEYRAMKRLFKHFTWAGAYEDQVGGMAYYYFLEELEEHFEERIEGVCEKLEKVYRCIFHQDALTISFTSLPSYYEKVRGCLERIKRALPHIRLMKQDYLFQFAPQKEAYITSHALYTVAMGGNFVEKGYPFHGALYVISGLLESNYLWEKVRMQGGAYGCDLVIDRTGNVLLCSYADPHLKVTLEVYEKIGTFLRELSMEQEELDQLIIGTIGAMDMPLTTEQRSERALSYALSDITWEILAKERKEILSLTPEHLKSYAVYLEEALRSASLCVMGNEKILREETLTGDSLMKFRITFL</sequence>
<gene>
    <name evidence="1" type="ORF">CS063_05060</name>
</gene>
<accession>A0AC61DER0</accession>
<evidence type="ECO:0000313" key="1">
    <source>
        <dbReference type="EMBL" id="PHV71420.1"/>
    </source>
</evidence>
<organism evidence="1 2">
    <name type="scientific">Sporanaerobium hydrogeniformans</name>
    <dbReference type="NCBI Taxonomy" id="3072179"/>
    <lineage>
        <taxon>Bacteria</taxon>
        <taxon>Bacillati</taxon>
        <taxon>Bacillota</taxon>
        <taxon>Clostridia</taxon>
        <taxon>Lachnospirales</taxon>
        <taxon>Lachnospiraceae</taxon>
        <taxon>Sporanaerobium</taxon>
    </lineage>
</organism>
<dbReference type="EMBL" id="PEDL01000003">
    <property type="protein sequence ID" value="PHV71420.1"/>
    <property type="molecule type" value="Genomic_DNA"/>
</dbReference>
<keyword evidence="2" id="KW-1185">Reference proteome</keyword>
<reference evidence="1" key="1">
    <citation type="submission" date="2017-10" db="EMBL/GenBank/DDBJ databases">
        <title>Genome sequence of cellulolytic Lachnospiraceae bacterium XHS1971 isolated from hotspring sediment.</title>
        <authorList>
            <person name="Vasudevan G."/>
            <person name="Joshi A.J."/>
            <person name="Hivarkar S."/>
            <person name="Lanjekar V.B."/>
            <person name="Dhakephalkar P.K."/>
            <person name="Dagar S."/>
        </authorList>
    </citation>
    <scope>NUCLEOTIDE SEQUENCE</scope>
    <source>
        <strain evidence="1">XHS1971</strain>
    </source>
</reference>
<evidence type="ECO:0000313" key="2">
    <source>
        <dbReference type="Proteomes" id="UP000224460"/>
    </source>
</evidence>
<protein>
    <submittedName>
        <fullName evidence="1">Uncharacterized protein</fullName>
    </submittedName>
</protein>
<proteinExistence type="predicted"/>
<comment type="caution">
    <text evidence="1">The sequence shown here is derived from an EMBL/GenBank/DDBJ whole genome shotgun (WGS) entry which is preliminary data.</text>
</comment>